<feature type="region of interest" description="Disordered" evidence="9">
    <location>
        <begin position="27"/>
        <end position="73"/>
    </location>
</feature>
<evidence type="ECO:0000256" key="9">
    <source>
        <dbReference type="SAM" id="MobiDB-lite"/>
    </source>
</evidence>
<keyword evidence="6 10" id="KW-1133">Transmembrane helix</keyword>
<dbReference type="Proteomes" id="UP000019384">
    <property type="component" value="Unassembled WGS sequence"/>
</dbReference>
<dbReference type="GO" id="GO:0043069">
    <property type="term" value="P:negative regulation of programmed cell death"/>
    <property type="evidence" value="ECO:0007669"/>
    <property type="project" value="EnsemblFungi"/>
</dbReference>
<evidence type="ECO:0000313" key="11">
    <source>
        <dbReference type="EMBL" id="CDK24335.1"/>
    </source>
</evidence>
<dbReference type="PANTHER" id="PTHR31586">
    <property type="entry name" value="CYTOCHROME C OXIDASE PROTEIN 20"/>
    <property type="match status" value="1"/>
</dbReference>
<sequence length="176" mass="19829">METRKDDYSASLFVNFPPNSKSMAWYWPSGKSKDSEGKSPAAAEPVKTASKQQYLDELPPKFSETTTPKPQLEKPTKADLSQAWKTISWDDFKLTNLVQIPCFRDAGLTGLATMGVFGSVIFIFYKNPSKAINWSFGGLWIGSIVGWEQCNSLRRTSNKTTQIAKQVYEQKSRKED</sequence>
<dbReference type="PANTHER" id="PTHR31586:SF1">
    <property type="entry name" value="CYTOCHROME C OXIDASE ASSEMBLY PROTEIN COX20, MITOCHONDRIAL"/>
    <property type="match status" value="1"/>
</dbReference>
<feature type="transmembrane region" description="Helical" evidence="10">
    <location>
        <begin position="106"/>
        <end position="125"/>
    </location>
</feature>
<evidence type="ECO:0000256" key="3">
    <source>
        <dbReference type="ARBA" id="ARBA00017689"/>
    </source>
</evidence>
<dbReference type="HOGENOM" id="CLU_125578_0_0_1"/>
<gene>
    <name evidence="11" type="ORF">KUCA_T00000295001</name>
</gene>
<comment type="subcellular location">
    <subcellularLocation>
        <location evidence="1">Mitochondrion inner membrane</location>
    </subcellularLocation>
</comment>
<keyword evidence="7" id="KW-0496">Mitochondrion</keyword>
<keyword evidence="12" id="KW-1185">Reference proteome</keyword>
<evidence type="ECO:0000256" key="4">
    <source>
        <dbReference type="ARBA" id="ARBA00022692"/>
    </source>
</evidence>
<evidence type="ECO:0000256" key="5">
    <source>
        <dbReference type="ARBA" id="ARBA00022792"/>
    </source>
</evidence>
<dbReference type="GO" id="GO:0033617">
    <property type="term" value="P:mitochondrial respiratory chain complex IV assembly"/>
    <property type="evidence" value="ECO:0007669"/>
    <property type="project" value="EnsemblFungi"/>
</dbReference>
<dbReference type="EMBL" id="HG793125">
    <property type="protein sequence ID" value="CDK24335.1"/>
    <property type="molecule type" value="Genomic_DNA"/>
</dbReference>
<evidence type="ECO:0000256" key="10">
    <source>
        <dbReference type="SAM" id="Phobius"/>
    </source>
</evidence>
<evidence type="ECO:0000256" key="2">
    <source>
        <dbReference type="ARBA" id="ARBA00009575"/>
    </source>
</evidence>
<dbReference type="GO" id="GO:0051082">
    <property type="term" value="F:unfolded protein binding"/>
    <property type="evidence" value="ECO:0007669"/>
    <property type="project" value="EnsemblFungi"/>
</dbReference>
<evidence type="ECO:0000313" key="12">
    <source>
        <dbReference type="Proteomes" id="UP000019384"/>
    </source>
</evidence>
<dbReference type="RefSeq" id="XP_022456352.1">
    <property type="nucleotide sequence ID" value="XM_022604823.1"/>
</dbReference>
<keyword evidence="8 10" id="KW-0472">Membrane</keyword>
<comment type="similarity">
    <text evidence="2">Belongs to the COX20 family.</text>
</comment>
<accession>W6MR44</accession>
<evidence type="ECO:0000256" key="8">
    <source>
        <dbReference type="ARBA" id="ARBA00023136"/>
    </source>
</evidence>
<dbReference type="GO" id="GO:0005743">
    <property type="term" value="C:mitochondrial inner membrane"/>
    <property type="evidence" value="ECO:0007669"/>
    <property type="project" value="UniProtKB-SubCell"/>
</dbReference>
<dbReference type="Pfam" id="PF12597">
    <property type="entry name" value="Cox20"/>
    <property type="match status" value="1"/>
</dbReference>
<dbReference type="OrthoDB" id="14603at2759"/>
<dbReference type="InterPro" id="IPR022533">
    <property type="entry name" value="Cox20"/>
</dbReference>
<proteinExistence type="inferred from homology"/>
<keyword evidence="4 10" id="KW-0812">Transmembrane</keyword>
<protein>
    <recommendedName>
        <fullName evidence="3">Cytochrome c oxidase assembly protein COX20, mitochondrial</fullName>
    </recommendedName>
</protein>
<organism evidence="11 12">
    <name type="scientific">Kuraishia capsulata CBS 1993</name>
    <dbReference type="NCBI Taxonomy" id="1382522"/>
    <lineage>
        <taxon>Eukaryota</taxon>
        <taxon>Fungi</taxon>
        <taxon>Dikarya</taxon>
        <taxon>Ascomycota</taxon>
        <taxon>Saccharomycotina</taxon>
        <taxon>Pichiomycetes</taxon>
        <taxon>Pichiales</taxon>
        <taxon>Pichiaceae</taxon>
        <taxon>Kuraishia</taxon>
    </lineage>
</organism>
<evidence type="ECO:0000256" key="6">
    <source>
        <dbReference type="ARBA" id="ARBA00022989"/>
    </source>
</evidence>
<evidence type="ECO:0000256" key="7">
    <source>
        <dbReference type="ARBA" id="ARBA00023128"/>
    </source>
</evidence>
<reference evidence="11" key="1">
    <citation type="submission" date="2013-12" db="EMBL/GenBank/DDBJ databases">
        <authorList>
            <person name="Genoscope - CEA"/>
        </authorList>
    </citation>
    <scope>NUCLEOTIDE SEQUENCE</scope>
    <source>
        <strain evidence="11">CBS 1993</strain>
    </source>
</reference>
<keyword evidence="5" id="KW-0999">Mitochondrion inner membrane</keyword>
<reference evidence="11" key="2">
    <citation type="submission" date="2014-02" db="EMBL/GenBank/DDBJ databases">
        <title>Complete DNA sequence of /Kuraishia capsulata/ illustrates novel genomic features among budding yeasts (/Saccharomycotina/).</title>
        <authorList>
            <person name="Morales L."/>
            <person name="Noel B."/>
            <person name="Porcel B."/>
            <person name="Marcet-Houben M."/>
            <person name="Hullo M-F."/>
            <person name="Sacerdot C."/>
            <person name="Tekaia F."/>
            <person name="Leh-Louis V."/>
            <person name="Despons L."/>
            <person name="Khanna V."/>
            <person name="Aury J-M."/>
            <person name="Barbe V."/>
            <person name="Couloux A."/>
            <person name="Labadie K."/>
            <person name="Pelletier E."/>
            <person name="Souciet J-L."/>
            <person name="Boekhout T."/>
            <person name="Gabaldon T."/>
            <person name="Wincker P."/>
            <person name="Dujon B."/>
        </authorList>
    </citation>
    <scope>NUCLEOTIDE SEQUENCE</scope>
    <source>
        <strain evidence="11">CBS 1993</strain>
    </source>
</reference>
<name>W6MR44_9ASCO</name>
<dbReference type="AlphaFoldDB" id="W6MR44"/>
<dbReference type="GeneID" id="34517740"/>
<evidence type="ECO:0000256" key="1">
    <source>
        <dbReference type="ARBA" id="ARBA00004273"/>
    </source>
</evidence>